<organism evidence="3 4">
    <name type="scientific">Hydrogenophaga crocea</name>
    <dbReference type="NCBI Taxonomy" id="2716225"/>
    <lineage>
        <taxon>Bacteria</taxon>
        <taxon>Pseudomonadati</taxon>
        <taxon>Pseudomonadota</taxon>
        <taxon>Betaproteobacteria</taxon>
        <taxon>Burkholderiales</taxon>
        <taxon>Comamonadaceae</taxon>
        <taxon>Hydrogenophaga</taxon>
    </lineage>
</organism>
<evidence type="ECO:0000313" key="4">
    <source>
        <dbReference type="Proteomes" id="UP000503162"/>
    </source>
</evidence>
<dbReference type="EMBL" id="CP049989">
    <property type="protein sequence ID" value="QIM50642.1"/>
    <property type="molecule type" value="Genomic_DNA"/>
</dbReference>
<evidence type="ECO:0000256" key="2">
    <source>
        <dbReference type="SAM" id="Phobius"/>
    </source>
</evidence>
<keyword evidence="2" id="KW-1133">Transmembrane helix</keyword>
<name>A0A6G8IBW1_9BURK</name>
<evidence type="ECO:0000313" key="3">
    <source>
        <dbReference type="EMBL" id="QIM50642.1"/>
    </source>
</evidence>
<accession>A0A6G8IBW1</accession>
<proteinExistence type="predicted"/>
<keyword evidence="4" id="KW-1185">Reference proteome</keyword>
<feature type="region of interest" description="Disordered" evidence="1">
    <location>
        <begin position="34"/>
        <end position="53"/>
    </location>
</feature>
<feature type="transmembrane region" description="Helical" evidence="2">
    <location>
        <begin position="6"/>
        <end position="27"/>
    </location>
</feature>
<dbReference type="KEGG" id="hcz:G9Q37_00100"/>
<evidence type="ECO:0000256" key="1">
    <source>
        <dbReference type="SAM" id="MobiDB-lite"/>
    </source>
</evidence>
<dbReference type="Proteomes" id="UP000503162">
    <property type="component" value="Chromosome"/>
</dbReference>
<keyword evidence="2" id="KW-0472">Membrane</keyword>
<keyword evidence="2" id="KW-0812">Transmembrane</keyword>
<dbReference type="RefSeq" id="WP_166222785.1">
    <property type="nucleotide sequence ID" value="NZ_CP049989.1"/>
</dbReference>
<protein>
    <submittedName>
        <fullName evidence="3">Uncharacterized protein</fullName>
    </submittedName>
</protein>
<gene>
    <name evidence="3" type="ORF">G9Q37_00100</name>
</gene>
<sequence length="53" mass="6065">MSSGLLIALEMAGVLLVAVGWGVYELWKLRQWRERDRQARADAEDRPGDEPPR</sequence>
<dbReference type="AlphaFoldDB" id="A0A6G8IBW1"/>
<reference evidence="3 4" key="1">
    <citation type="submission" date="2020-03" db="EMBL/GenBank/DDBJ databases">
        <title>Hydrogenophaga sp. nov. isolated from cyanobacterial mat.</title>
        <authorList>
            <person name="Thorat V."/>
            <person name="Kirdat K."/>
            <person name="Tiwarekar B."/>
            <person name="Costa E.D."/>
            <person name="Yadav A."/>
        </authorList>
    </citation>
    <scope>NUCLEOTIDE SEQUENCE [LARGE SCALE GENOMIC DNA]</scope>
    <source>
        <strain evidence="3 4">BA0156</strain>
    </source>
</reference>